<dbReference type="EMBL" id="WWBZ02000022">
    <property type="protein sequence ID" value="KAF4307891.1"/>
    <property type="molecule type" value="Genomic_DNA"/>
</dbReference>
<keyword evidence="2" id="KW-1185">Reference proteome</keyword>
<proteinExistence type="predicted"/>
<dbReference type="Pfam" id="PF10294">
    <property type="entry name" value="Methyltransf_16"/>
    <property type="match status" value="1"/>
</dbReference>
<accession>A0A8H4IVC1</accession>
<dbReference type="Gene3D" id="3.40.50.150">
    <property type="entry name" value="Vaccinia Virus protein VP39"/>
    <property type="match status" value="1"/>
</dbReference>
<name>A0A8H4IVC1_9PEZI</name>
<dbReference type="Proteomes" id="UP000572817">
    <property type="component" value="Unassembled WGS sequence"/>
</dbReference>
<organism evidence="1 2">
    <name type="scientific">Botryosphaeria dothidea</name>
    <dbReference type="NCBI Taxonomy" id="55169"/>
    <lineage>
        <taxon>Eukaryota</taxon>
        <taxon>Fungi</taxon>
        <taxon>Dikarya</taxon>
        <taxon>Ascomycota</taxon>
        <taxon>Pezizomycotina</taxon>
        <taxon>Dothideomycetes</taxon>
        <taxon>Dothideomycetes incertae sedis</taxon>
        <taxon>Botryosphaeriales</taxon>
        <taxon>Botryosphaeriaceae</taxon>
        <taxon>Botryosphaeria</taxon>
    </lineage>
</organism>
<evidence type="ECO:0000313" key="1">
    <source>
        <dbReference type="EMBL" id="KAF4307891.1"/>
    </source>
</evidence>
<reference evidence="1" key="1">
    <citation type="submission" date="2020-04" db="EMBL/GenBank/DDBJ databases">
        <title>Genome Assembly and Annotation of Botryosphaeria dothidea sdau 11-99, a Latent Pathogen of Apple Fruit Ring Rot in China.</title>
        <authorList>
            <person name="Yu C."/>
            <person name="Diao Y."/>
            <person name="Lu Q."/>
            <person name="Zhao J."/>
            <person name="Cui S."/>
            <person name="Peng C."/>
            <person name="He B."/>
            <person name="Liu H."/>
        </authorList>
    </citation>
    <scope>NUCLEOTIDE SEQUENCE [LARGE SCALE GENOMIC DNA]</scope>
    <source>
        <strain evidence="1">Sdau11-99</strain>
    </source>
</reference>
<dbReference type="InterPro" id="IPR029063">
    <property type="entry name" value="SAM-dependent_MTases_sf"/>
</dbReference>
<comment type="caution">
    <text evidence="1">The sequence shown here is derived from an EMBL/GenBank/DDBJ whole genome shotgun (WGS) entry which is preliminary data.</text>
</comment>
<dbReference type="GO" id="GO:0005737">
    <property type="term" value="C:cytoplasm"/>
    <property type="evidence" value="ECO:0007669"/>
    <property type="project" value="TreeGrafter"/>
</dbReference>
<dbReference type="OrthoDB" id="407325at2759"/>
<dbReference type="PANTHER" id="PTHR14614:SF104">
    <property type="entry name" value="N-METHYLTRANSFERASE, PUTATIVE (AFU_ORTHOLOGUE AFUA_1G17750)-RELATED"/>
    <property type="match status" value="1"/>
</dbReference>
<gene>
    <name evidence="1" type="ORF">GTA08_BOTSDO03448</name>
</gene>
<protein>
    <submittedName>
        <fullName evidence="1">Nicotinamide N-methyltransferase</fullName>
    </submittedName>
</protein>
<dbReference type="GO" id="GO:0032259">
    <property type="term" value="P:methylation"/>
    <property type="evidence" value="ECO:0007669"/>
    <property type="project" value="UniProtKB-KW"/>
</dbReference>
<dbReference type="SUPFAM" id="SSF53335">
    <property type="entry name" value="S-adenosyl-L-methionine-dependent methyltransferases"/>
    <property type="match status" value="1"/>
</dbReference>
<dbReference type="PANTHER" id="PTHR14614">
    <property type="entry name" value="HEPATOCELLULAR CARCINOMA-ASSOCIATED ANTIGEN"/>
    <property type="match status" value="1"/>
</dbReference>
<dbReference type="InterPro" id="IPR019410">
    <property type="entry name" value="Methyltransf_16"/>
</dbReference>
<dbReference type="AlphaFoldDB" id="A0A8H4IVC1"/>
<dbReference type="GO" id="GO:0008757">
    <property type="term" value="F:S-adenosylmethionine-dependent methyltransferase activity"/>
    <property type="evidence" value="ECO:0007669"/>
    <property type="project" value="UniProtKB-ARBA"/>
</dbReference>
<sequence>MLPTLLRITPRDADAEDPEDLFATALGTIFTDDLRNQHGDPGALIAYLSRRLDAGLDLSVADPAGEEERKKFAHYLWNAGVLMAELCGGRPRWGVGGGGEDGMDRVLDGLEWRLAGGREWWVGEEEEGRWSVEGQRVLELGAGVGLAGIVSTLVGAEQVVLSDYPAPEIIENLQQNVKRNVPEELRPKISIQGHLWGDLTSPFSTANAGKFTRILAADCLWMSHEHRNLARSMLHFLSPEPEARVFVIAGFHTGRVIMAPFFRIVEEEGLEVDEIFEMDAEARRREWAFERDGGREDHGERNKWLVVAQLKRKRQ</sequence>
<evidence type="ECO:0000313" key="2">
    <source>
        <dbReference type="Proteomes" id="UP000572817"/>
    </source>
</evidence>